<evidence type="ECO:0000313" key="10">
    <source>
        <dbReference type="EMBL" id="ODH36236.1"/>
    </source>
</evidence>
<feature type="compositionally biased region" description="Basic and acidic residues" evidence="9">
    <location>
        <begin position="10"/>
        <end position="32"/>
    </location>
</feature>
<dbReference type="GO" id="GO:2000234">
    <property type="term" value="P:positive regulation of rRNA processing"/>
    <property type="evidence" value="ECO:0007669"/>
    <property type="project" value="TreeGrafter"/>
</dbReference>
<reference evidence="10 11" key="1">
    <citation type="submission" date="2016-06" db="EMBL/GenBank/DDBJ databases">
        <authorList>
            <person name="Kjaerup R.B."/>
            <person name="Dalgaard T.S."/>
            <person name="Juul-Madsen H.R."/>
        </authorList>
    </citation>
    <scope>NUCLEOTIDE SEQUENCE [LARGE SCALE GENOMIC DNA]</scope>
    <source>
        <strain evidence="10 11">Pb300</strain>
    </source>
</reference>
<name>A0A1D2JHP4_PARBR</name>
<evidence type="ECO:0000256" key="7">
    <source>
        <dbReference type="ARBA" id="ARBA00023242"/>
    </source>
</evidence>
<keyword evidence="2" id="KW-0690">Ribosome biogenesis</keyword>
<proteinExistence type="predicted"/>
<keyword evidence="5" id="KW-0677">Repeat</keyword>
<feature type="region of interest" description="Disordered" evidence="9">
    <location>
        <begin position="1"/>
        <end position="98"/>
    </location>
</feature>
<sequence length="1013" mass="111394">MPSKKSPARLADKRPLAVDDTTDQKMAPEQDRTKRRRIAHHSSSKEKIGFSMSTTKQASTAAKSPDRKSDRKTPTKEHSRKKEKHNRNGKAPQPDDGALIVKAGDDVFTTPSTAVSERNKMNSIMDGQLSSELRKSTQWSVSRTVGGRFSDIDTVITPDEKHFILFSNTSARIFSVATSSPVRTLDVQKEIAASKLSAVNAEQHLYIATHLGAISKWDWFSGERIETWKAGHNIISMDTCSGSWGQDSANEDVIFTMSRVSSRKTEISIHVKGGSKSWESRTIREISMPASELKVAADGRVVIVIVDDQLCVGYISKLRLDSLDSIKYTWLEITLPISVTCSDIRERSPSVQVSSSKSSISSAASRVVDLALGDQSGAILIYHDILNSLLRTESRGNSGTSLVTNRLHWHRTAVKTLKWSRDGNYIISGGSETVIVQYQLDTGRKQFLPHLSSTICSVVVSPTGKFYAVRLADNSAMVLSTSELRPIASVSGLQLASQATRKDKPSGSKHVEAPQSRLPAILHPVQSEYLLAAVSSSPARSFDSPSSASSLQTFDLLTGQHVLRQALARTNVSVIQTGPQGTELTTPDIKYLGITSDGEWLSTVDEWLHYPQDVSVLYPTSITHGKEKREIFLKFWRWNESSKEWELSTRIDSPHFNTSQGSTRVLDLTASPIGSAFVTVGEDAVVRIWSPHTRYRSGQVVKDKQNQALQTWRPIHNIPLENIVHGSDPTPSKTSSLAFSDDGSVLAVCWTNQNGARMVYLINPHTGEICHTRDNLYQGTPHGVSFLDRYMVILSTQLVVWDTVADTIRLIMAVEDDKTYSPDSHPKLLSINRKSQTFAVSFASIKRKAPDEPRAEPQAKPVHHLTVFNINSLEPVFQMKLDHSCRSLLPNLRTGEYILIDAAARIHRIGSGDFKQAVPRIAADVSSSLIQTDLENIFGTYGSLERRSLPSGTGAVEPLSALRQIGFGHGRTNANAGGNLTDIFDVGPSFALPSVEVLFEGVVKHFSAKAVTA</sequence>
<dbReference type="PROSITE" id="PS50082">
    <property type="entry name" value="WD_REPEATS_2"/>
    <property type="match status" value="1"/>
</dbReference>
<feature type="compositionally biased region" description="Basic residues" evidence="9">
    <location>
        <begin position="78"/>
        <end position="88"/>
    </location>
</feature>
<keyword evidence="4 8" id="KW-0853">WD repeat</keyword>
<dbReference type="GO" id="GO:0032040">
    <property type="term" value="C:small-subunit processome"/>
    <property type="evidence" value="ECO:0007669"/>
    <property type="project" value="InterPro"/>
</dbReference>
<dbReference type="Gene3D" id="2.130.10.10">
    <property type="entry name" value="YVTN repeat-like/Quinoprotein amine dehydrogenase"/>
    <property type="match status" value="2"/>
</dbReference>
<feature type="compositionally biased region" description="Polar residues" evidence="9">
    <location>
        <begin position="51"/>
        <end position="62"/>
    </location>
</feature>
<accession>A0A1D2JHP4</accession>
<dbReference type="PANTHER" id="PTHR44215">
    <property type="entry name" value="WD REPEAT-CONTAINING PROTEIN 75"/>
    <property type="match status" value="1"/>
</dbReference>
<dbReference type="InterPro" id="IPR036322">
    <property type="entry name" value="WD40_repeat_dom_sf"/>
</dbReference>
<feature type="compositionally biased region" description="Basic residues" evidence="9">
    <location>
        <begin position="33"/>
        <end position="42"/>
    </location>
</feature>
<feature type="repeat" description="WD" evidence="8">
    <location>
        <begin position="407"/>
        <end position="448"/>
    </location>
</feature>
<feature type="compositionally biased region" description="Basic and acidic residues" evidence="9">
    <location>
        <begin position="64"/>
        <end position="77"/>
    </location>
</feature>
<dbReference type="CDD" id="cd23952">
    <property type="entry name" value="Utp17_CTD"/>
    <property type="match status" value="1"/>
</dbReference>
<dbReference type="SMART" id="SM00320">
    <property type="entry name" value="WD40"/>
    <property type="match status" value="3"/>
</dbReference>
<protein>
    <submittedName>
        <fullName evidence="10">Uncharacterized protein</fullName>
    </submittedName>
</protein>
<dbReference type="Pfam" id="PF23869">
    <property type="entry name" value="Beta-prop_WDR75_1st"/>
    <property type="match status" value="1"/>
</dbReference>
<evidence type="ECO:0000256" key="1">
    <source>
        <dbReference type="ARBA" id="ARBA00004604"/>
    </source>
</evidence>
<dbReference type="AlphaFoldDB" id="A0A1D2JHP4"/>
<dbReference type="InterPro" id="IPR015943">
    <property type="entry name" value="WD40/YVTN_repeat-like_dom_sf"/>
</dbReference>
<dbReference type="SUPFAM" id="SSF50978">
    <property type="entry name" value="WD40 repeat-like"/>
    <property type="match status" value="1"/>
</dbReference>
<dbReference type="GO" id="GO:0045943">
    <property type="term" value="P:positive regulation of transcription by RNA polymerase I"/>
    <property type="evidence" value="ECO:0007669"/>
    <property type="project" value="InterPro"/>
</dbReference>
<organism evidence="10 11">
    <name type="scientific">Paracoccidioides brasiliensis</name>
    <dbReference type="NCBI Taxonomy" id="121759"/>
    <lineage>
        <taxon>Eukaryota</taxon>
        <taxon>Fungi</taxon>
        <taxon>Dikarya</taxon>
        <taxon>Ascomycota</taxon>
        <taxon>Pezizomycotina</taxon>
        <taxon>Eurotiomycetes</taxon>
        <taxon>Eurotiomycetidae</taxon>
        <taxon>Onygenales</taxon>
        <taxon>Ajellomycetaceae</taxon>
        <taxon>Paracoccidioides</taxon>
    </lineage>
</organism>
<evidence type="ECO:0000256" key="2">
    <source>
        <dbReference type="ARBA" id="ARBA00022517"/>
    </source>
</evidence>
<keyword evidence="3" id="KW-0698">rRNA processing</keyword>
<gene>
    <name evidence="10" type="ORF">ACO22_02803</name>
</gene>
<evidence type="ECO:0000256" key="8">
    <source>
        <dbReference type="PROSITE-ProRule" id="PRU00221"/>
    </source>
</evidence>
<dbReference type="InterPro" id="IPR001680">
    <property type="entry name" value="WD40_rpt"/>
</dbReference>
<dbReference type="InterPro" id="IPR053826">
    <property type="entry name" value="WDR75"/>
</dbReference>
<dbReference type="EMBL" id="LZYO01000090">
    <property type="protein sequence ID" value="ODH36236.1"/>
    <property type="molecule type" value="Genomic_DNA"/>
</dbReference>
<dbReference type="GO" id="GO:0003723">
    <property type="term" value="F:RNA binding"/>
    <property type="evidence" value="ECO:0007669"/>
    <property type="project" value="InterPro"/>
</dbReference>
<keyword evidence="6" id="KW-0804">Transcription</keyword>
<evidence type="ECO:0000256" key="9">
    <source>
        <dbReference type="SAM" id="MobiDB-lite"/>
    </source>
</evidence>
<dbReference type="Proteomes" id="UP000242814">
    <property type="component" value="Unassembled WGS sequence"/>
</dbReference>
<evidence type="ECO:0000256" key="5">
    <source>
        <dbReference type="ARBA" id="ARBA00022737"/>
    </source>
</evidence>
<comment type="caution">
    <text evidence="10">The sequence shown here is derived from an EMBL/GenBank/DDBJ whole genome shotgun (WGS) entry which is preliminary data.</text>
</comment>
<evidence type="ECO:0000256" key="6">
    <source>
        <dbReference type="ARBA" id="ARBA00023163"/>
    </source>
</evidence>
<dbReference type="PANTHER" id="PTHR44215:SF1">
    <property type="entry name" value="WD REPEAT-CONTAINING PROTEIN 75"/>
    <property type="match status" value="1"/>
</dbReference>
<dbReference type="VEuPathDB" id="FungiDB:PADG_06519"/>
<keyword evidence="7" id="KW-0539">Nucleus</keyword>
<dbReference type="VEuPathDB" id="FungiDB:PABG_07001"/>
<dbReference type="SUPFAM" id="SSF50969">
    <property type="entry name" value="YVTN repeat-like/Quinoprotein amine dehydrogenase"/>
    <property type="match status" value="1"/>
</dbReference>
<evidence type="ECO:0000256" key="3">
    <source>
        <dbReference type="ARBA" id="ARBA00022552"/>
    </source>
</evidence>
<dbReference type="GO" id="GO:0006364">
    <property type="term" value="P:rRNA processing"/>
    <property type="evidence" value="ECO:0007669"/>
    <property type="project" value="UniProtKB-KW"/>
</dbReference>
<comment type="subcellular location">
    <subcellularLocation>
        <location evidence="1">Nucleus</location>
        <location evidence="1">Nucleolus</location>
    </subcellularLocation>
</comment>
<dbReference type="InterPro" id="IPR011044">
    <property type="entry name" value="Quino_amine_DH_bsu"/>
</dbReference>
<evidence type="ECO:0000256" key="4">
    <source>
        <dbReference type="ARBA" id="ARBA00022574"/>
    </source>
</evidence>
<evidence type="ECO:0000313" key="11">
    <source>
        <dbReference type="Proteomes" id="UP000242814"/>
    </source>
</evidence>